<name>A0ABU6ZTM4_9FABA</name>
<reference evidence="1 2" key="1">
    <citation type="journal article" date="2023" name="Plants (Basel)">
        <title>Bridging the Gap: Combining Genomics and Transcriptomics Approaches to Understand Stylosanthes scabra, an Orphan Legume from the Brazilian Caatinga.</title>
        <authorList>
            <person name="Ferreira-Neto J.R.C."/>
            <person name="da Silva M.D."/>
            <person name="Binneck E."/>
            <person name="de Melo N.F."/>
            <person name="da Silva R.H."/>
            <person name="de Melo A.L.T.M."/>
            <person name="Pandolfi V."/>
            <person name="Bustamante F.O."/>
            <person name="Brasileiro-Vidal A.C."/>
            <person name="Benko-Iseppon A.M."/>
        </authorList>
    </citation>
    <scope>NUCLEOTIDE SEQUENCE [LARGE SCALE GENOMIC DNA]</scope>
    <source>
        <tissue evidence="1">Leaves</tissue>
    </source>
</reference>
<evidence type="ECO:0000313" key="2">
    <source>
        <dbReference type="Proteomes" id="UP001341840"/>
    </source>
</evidence>
<comment type="caution">
    <text evidence="1">The sequence shown here is derived from an EMBL/GenBank/DDBJ whole genome shotgun (WGS) entry which is preliminary data.</text>
</comment>
<keyword evidence="2" id="KW-1185">Reference proteome</keyword>
<sequence length="65" mass="6900">GASEVELVAISPEVWAKCFMVKPVPISRRPGETCRGPFRLGQGRVGQSAHARGELGAALPSAHYL</sequence>
<gene>
    <name evidence="1" type="ORF">PIB30_092829</name>
</gene>
<protein>
    <submittedName>
        <fullName evidence="1">Uncharacterized protein</fullName>
    </submittedName>
</protein>
<dbReference type="Proteomes" id="UP001341840">
    <property type="component" value="Unassembled WGS sequence"/>
</dbReference>
<organism evidence="1 2">
    <name type="scientific">Stylosanthes scabra</name>
    <dbReference type="NCBI Taxonomy" id="79078"/>
    <lineage>
        <taxon>Eukaryota</taxon>
        <taxon>Viridiplantae</taxon>
        <taxon>Streptophyta</taxon>
        <taxon>Embryophyta</taxon>
        <taxon>Tracheophyta</taxon>
        <taxon>Spermatophyta</taxon>
        <taxon>Magnoliopsida</taxon>
        <taxon>eudicotyledons</taxon>
        <taxon>Gunneridae</taxon>
        <taxon>Pentapetalae</taxon>
        <taxon>rosids</taxon>
        <taxon>fabids</taxon>
        <taxon>Fabales</taxon>
        <taxon>Fabaceae</taxon>
        <taxon>Papilionoideae</taxon>
        <taxon>50 kb inversion clade</taxon>
        <taxon>dalbergioids sensu lato</taxon>
        <taxon>Dalbergieae</taxon>
        <taxon>Pterocarpus clade</taxon>
        <taxon>Stylosanthes</taxon>
    </lineage>
</organism>
<accession>A0ABU6ZTM4</accession>
<feature type="non-terminal residue" evidence="1">
    <location>
        <position position="1"/>
    </location>
</feature>
<evidence type="ECO:0000313" key="1">
    <source>
        <dbReference type="EMBL" id="MED6225344.1"/>
    </source>
</evidence>
<dbReference type="EMBL" id="JASCZI010273801">
    <property type="protein sequence ID" value="MED6225344.1"/>
    <property type="molecule type" value="Genomic_DNA"/>
</dbReference>
<proteinExistence type="predicted"/>